<feature type="domain" description="DUF4116" evidence="1">
    <location>
        <begin position="509"/>
        <end position="556"/>
    </location>
</feature>
<protein>
    <submittedName>
        <fullName evidence="2">DUF4116 domain-containing protein</fullName>
    </submittedName>
</protein>
<dbReference type="Proteomes" id="UP001598138">
    <property type="component" value="Unassembled WGS sequence"/>
</dbReference>
<feature type="domain" description="DUF4116" evidence="1">
    <location>
        <begin position="634"/>
        <end position="684"/>
    </location>
</feature>
<feature type="domain" description="DUF4116" evidence="1">
    <location>
        <begin position="454"/>
        <end position="502"/>
    </location>
</feature>
<dbReference type="Pfam" id="PF13475">
    <property type="entry name" value="DUF4116"/>
    <property type="match status" value="6"/>
</dbReference>
<feature type="domain" description="DUF4116" evidence="1">
    <location>
        <begin position="370"/>
        <end position="405"/>
    </location>
</feature>
<keyword evidence="3" id="KW-1185">Reference proteome</keyword>
<sequence length="696" mass="79198">MVNKEYKKYLIALQKKLHSDLDIFFESIPNEILNQKEFIEYAIQLTGKAYKYASIEIKDNKETLLKALKNDEWGTLNECIPDTLINDQDVLKLVIQNLGSLKYLFEKLDLSQESSQFHVLESLKKDVNRFNDIPDVLKNDRSFFIRAVQSNGEAMHYANDSFKDDEEIVSEAVKTDGNALFYATVRVQKNKSIAMAAVKSAATDKNGAYQIFNNIQYLRSDKDLIKEAIKNGTGPQGAKGVFEFIIDEYKDNIDFGIELLNLNPNLIKDDKFINAYITHTTFITFLLNNLINNYDGTFSTIPQTIVSKNSSNIDVILLTLEFIKNQNRNYFQKTFQVIDQKIKNDLEFFKRAAAINGLFLEYGGVNVKNDYEIALEAVKENGIAIYFASEELQKNETLIYAAINNGAGTKILSKELSTKDNLTVALLNLPDPFQKNSNQRYCSISNASPTLKDDKEFCLFAVKSDGSNVQYISDRLLEDSELIEEAFANSRGSNLFFLDHRLSVFNDKKELVLKIIKNGAAPLDYVSNNLKDDIDVVINAVTNNGSQLKFASDRLKDNQQIILKAIENDSKYFEYASNNIKSNVEFISNVIINTKYHIRGRTSPILIRENPDDYRFMPNLEYIFKYCSEQILSNKELMIQAVKQEGSLLAFASEVLKSDKEIVLAALQNRPTKEILMLASKKLQEDLDLLILTLAE</sequence>
<dbReference type="InterPro" id="IPR025197">
    <property type="entry name" value="DUF4116"/>
</dbReference>
<feature type="domain" description="DUF4116" evidence="1">
    <location>
        <begin position="119"/>
        <end position="163"/>
    </location>
</feature>
<evidence type="ECO:0000259" key="1">
    <source>
        <dbReference type="Pfam" id="PF13475"/>
    </source>
</evidence>
<comment type="caution">
    <text evidence="2">The sequence shown here is derived from an EMBL/GenBank/DDBJ whole genome shotgun (WGS) entry which is preliminary data.</text>
</comment>
<accession>A0ABW6DEQ5</accession>
<dbReference type="EMBL" id="JBBKXZ010000001">
    <property type="protein sequence ID" value="MFD3393415.1"/>
    <property type="molecule type" value="Genomic_DNA"/>
</dbReference>
<evidence type="ECO:0000313" key="3">
    <source>
        <dbReference type="Proteomes" id="UP001598138"/>
    </source>
</evidence>
<organism evidence="2 3">
    <name type="scientific">Aquirufa avitistagni</name>
    <dbReference type="NCBI Taxonomy" id="3104728"/>
    <lineage>
        <taxon>Bacteria</taxon>
        <taxon>Pseudomonadati</taxon>
        <taxon>Bacteroidota</taxon>
        <taxon>Cytophagia</taxon>
        <taxon>Cytophagales</taxon>
        <taxon>Flectobacillaceae</taxon>
        <taxon>Aquirufa</taxon>
    </lineage>
</organism>
<reference evidence="2 3" key="1">
    <citation type="submission" date="2024-03" db="EMBL/GenBank/DDBJ databases">
        <title>Aquirufa genome sequencing.</title>
        <authorList>
            <person name="Pitt A."/>
            <person name="Hahn M.W."/>
        </authorList>
    </citation>
    <scope>NUCLEOTIDE SEQUENCE [LARGE SCALE GENOMIC DNA]</scope>
    <source>
        <strain evidence="2 3">OSTEICH-129V</strain>
    </source>
</reference>
<dbReference type="RefSeq" id="WP_377982043.1">
    <property type="nucleotide sequence ID" value="NZ_JBBKXZ010000001.1"/>
</dbReference>
<gene>
    <name evidence="2" type="ORF">U0R10_02160</name>
</gene>
<evidence type="ECO:0000313" key="2">
    <source>
        <dbReference type="EMBL" id="MFD3393415.1"/>
    </source>
</evidence>
<name>A0ABW6DEQ5_9BACT</name>
<proteinExistence type="predicted"/>
<feature type="domain" description="DUF4116" evidence="1">
    <location>
        <begin position="165"/>
        <end position="200"/>
    </location>
</feature>